<dbReference type="Ensembl" id="ENSMFAT00000078153.1">
    <property type="protein sequence ID" value="ENSMFAP00000052527.1"/>
    <property type="gene ID" value="ENSMFAG00000057957.1"/>
</dbReference>
<name>A0A7N9CKW1_MACFA</name>
<dbReference type="AlphaFoldDB" id="A0A7N9CKW1"/>
<sequence length="59" mass="6576">VLLSLVSLRSGNPPASASQSTGITGASHCAQPHFKKFTLQFKIFTIRKYYLIFNILFCL</sequence>
<proteinExistence type="predicted"/>
<reference evidence="1" key="3">
    <citation type="submission" date="2025-09" db="UniProtKB">
        <authorList>
            <consortium name="Ensembl"/>
        </authorList>
    </citation>
    <scope>IDENTIFICATION</scope>
</reference>
<organism evidence="1 2">
    <name type="scientific">Macaca fascicularis</name>
    <name type="common">Crab-eating macaque</name>
    <name type="synonym">Cynomolgus monkey</name>
    <dbReference type="NCBI Taxonomy" id="9541"/>
    <lineage>
        <taxon>Eukaryota</taxon>
        <taxon>Metazoa</taxon>
        <taxon>Chordata</taxon>
        <taxon>Craniata</taxon>
        <taxon>Vertebrata</taxon>
        <taxon>Euteleostomi</taxon>
        <taxon>Mammalia</taxon>
        <taxon>Eutheria</taxon>
        <taxon>Euarchontoglires</taxon>
        <taxon>Primates</taxon>
        <taxon>Haplorrhini</taxon>
        <taxon>Catarrhini</taxon>
        <taxon>Cercopithecidae</taxon>
        <taxon>Cercopithecinae</taxon>
        <taxon>Macaca</taxon>
    </lineage>
</organism>
<evidence type="ECO:0000313" key="1">
    <source>
        <dbReference type="Ensembl" id="ENSMFAP00000052527.1"/>
    </source>
</evidence>
<dbReference type="Proteomes" id="UP000233100">
    <property type="component" value="Chromosome 8"/>
</dbReference>
<accession>A0A7N9CKW1</accession>
<keyword evidence="2" id="KW-1185">Reference proteome</keyword>
<evidence type="ECO:0000313" key="2">
    <source>
        <dbReference type="Proteomes" id="UP000233100"/>
    </source>
</evidence>
<reference evidence="1 2" key="1">
    <citation type="submission" date="2013-03" db="EMBL/GenBank/DDBJ databases">
        <authorList>
            <person name="Warren W."/>
            <person name="Wilson R.K."/>
        </authorList>
    </citation>
    <scope>NUCLEOTIDE SEQUENCE</scope>
</reference>
<protein>
    <submittedName>
        <fullName evidence="1">Uncharacterized protein</fullName>
    </submittedName>
</protein>
<dbReference type="PRINTS" id="PR02045">
    <property type="entry name" value="F138DOMAIN"/>
</dbReference>
<reference evidence="1" key="2">
    <citation type="submission" date="2025-08" db="UniProtKB">
        <authorList>
            <consortium name="Ensembl"/>
        </authorList>
    </citation>
    <scope>IDENTIFICATION</scope>
</reference>
<dbReference type="GeneTree" id="ENSGT00910000148837"/>